<evidence type="ECO:0000313" key="2">
    <source>
        <dbReference type="EMBL" id="CAR30635.1"/>
    </source>
</evidence>
<reference evidence="2 3" key="1">
    <citation type="journal article" date="2009" name="Genome Res.">
        <title>Comparative genomics of protoploid Saccharomycetaceae.</title>
        <authorList>
            <consortium name="The Genolevures Consortium"/>
            <person name="Souciet J.-L."/>
            <person name="Dujon B."/>
            <person name="Gaillardin C."/>
            <person name="Johnston M."/>
            <person name="Baret P.V."/>
            <person name="Cliften P."/>
            <person name="Sherman D.J."/>
            <person name="Weissenbach J."/>
            <person name="Westhof E."/>
            <person name="Wincker P."/>
            <person name="Jubin C."/>
            <person name="Poulain J."/>
            <person name="Barbe V."/>
            <person name="Segurens B."/>
            <person name="Artiguenave F."/>
            <person name="Anthouard V."/>
            <person name="Vacherie B."/>
            <person name="Val M.-E."/>
            <person name="Fulton R.S."/>
            <person name="Minx P."/>
            <person name="Wilson R."/>
            <person name="Durrens P."/>
            <person name="Jean G."/>
            <person name="Marck C."/>
            <person name="Martin T."/>
            <person name="Nikolski M."/>
            <person name="Rolland T."/>
            <person name="Seret M.-L."/>
            <person name="Casaregola S."/>
            <person name="Despons L."/>
            <person name="Fairhead C."/>
            <person name="Fischer G."/>
            <person name="Lafontaine I."/>
            <person name="Leh V."/>
            <person name="Lemaire M."/>
            <person name="de Montigny J."/>
            <person name="Neuveglise C."/>
            <person name="Thierry A."/>
            <person name="Blanc-Lenfle I."/>
            <person name="Bleykasten C."/>
            <person name="Diffels J."/>
            <person name="Fritsch E."/>
            <person name="Frangeul L."/>
            <person name="Goeffon A."/>
            <person name="Jauniaux N."/>
            <person name="Kachouri-Lafond R."/>
            <person name="Payen C."/>
            <person name="Potier S."/>
            <person name="Pribylova L."/>
            <person name="Ozanne C."/>
            <person name="Richard G.-F."/>
            <person name="Sacerdot C."/>
            <person name="Straub M.-L."/>
            <person name="Talla E."/>
        </authorList>
    </citation>
    <scope>NUCLEOTIDE SEQUENCE [LARGE SCALE GENOMIC DNA]</scope>
    <source>
        <strain evidence="3">ATCC 56472 / CBS 6340 / NRRL Y-8284</strain>
    </source>
</reference>
<dbReference type="Gene3D" id="3.40.50.720">
    <property type="entry name" value="NAD(P)-binding Rossmann-like Domain"/>
    <property type="match status" value="1"/>
</dbReference>
<gene>
    <name evidence="2" type="ordered locus">KLTH0H14784g</name>
</gene>
<proteinExistence type="predicted"/>
<dbReference type="InParanoid" id="C5E3M4"/>
<dbReference type="InterPro" id="IPR036291">
    <property type="entry name" value="NAD(P)-bd_dom_sf"/>
</dbReference>
<dbReference type="GeneID" id="8294861"/>
<name>C5E3M4_LACTC</name>
<dbReference type="STRING" id="559295.C5E3M4"/>
<dbReference type="RefSeq" id="XP_002556497.1">
    <property type="nucleotide sequence ID" value="XM_002556451.1"/>
</dbReference>
<dbReference type="HOGENOM" id="CLU_036495_0_0_1"/>
<dbReference type="OMA" id="TIDYINM"/>
<dbReference type="OrthoDB" id="4067292at2759"/>
<sequence>MGTTCVGVDPENPPTTNSSPLQRLKGKSGSIFKPRQETPIHRQNAIRHDQILIWPRQPSPVRSTDDLADGMVSLSTQRVTDNVLILGATGLTGSLILANLAQPWIYLNATNDLQSKVDSLYPADLERFTKHNIFVKKPKSPLCNILVRRKSIEVTKNLYCLARRPIAVEGMPLDGLDASWEHTVRCKGFDLICGKGGISRDCTLERNAAMYELASTHNCPGREIILQLQSFSFKLVYENSRDPHGDTCGHALMVKLNINVICVIDTDSQRWPALLTDVFGEQPMKRGLIPQGQGLEGISHWEFPSLGDVGTLVSALGSTRHQERKSSIPRHYVDYELNLTLAQEFCQRKARGTRKKIVVVTSFNSSLLSTVSNYFQTKLKLEQDLYTKVHGMDNLVLLRPGPLVGNHTPHAQTPPATNKFTFLPAALFHILVLKKRCFDRKVRLLRDLMKVGLRAKLSELGARLAYQHPCLQLVSSVNAAHKVAFFAASRAIYSPDSASFVELIKSDEIEKMAN</sequence>
<dbReference type="SUPFAM" id="SSF51735">
    <property type="entry name" value="NAD(P)-binding Rossmann-fold domains"/>
    <property type="match status" value="1"/>
</dbReference>
<dbReference type="KEGG" id="lth:KLTH0H14784g"/>
<organism evidence="2 3">
    <name type="scientific">Lachancea thermotolerans (strain ATCC 56472 / CBS 6340 / NRRL Y-8284)</name>
    <name type="common">Yeast</name>
    <name type="synonym">Kluyveromyces thermotolerans</name>
    <dbReference type="NCBI Taxonomy" id="559295"/>
    <lineage>
        <taxon>Eukaryota</taxon>
        <taxon>Fungi</taxon>
        <taxon>Dikarya</taxon>
        <taxon>Ascomycota</taxon>
        <taxon>Saccharomycotina</taxon>
        <taxon>Saccharomycetes</taxon>
        <taxon>Saccharomycetales</taxon>
        <taxon>Saccharomycetaceae</taxon>
        <taxon>Lachancea</taxon>
    </lineage>
</organism>
<dbReference type="Proteomes" id="UP000002036">
    <property type="component" value="Chromosome H"/>
</dbReference>
<dbReference type="FunCoup" id="C5E3M4">
    <property type="interactions" value="25"/>
</dbReference>
<feature type="region of interest" description="Disordered" evidence="1">
    <location>
        <begin position="1"/>
        <end position="31"/>
    </location>
</feature>
<dbReference type="Pfam" id="PF08732">
    <property type="entry name" value="HIM1"/>
    <property type="match status" value="1"/>
</dbReference>
<evidence type="ECO:0000313" key="3">
    <source>
        <dbReference type="Proteomes" id="UP000002036"/>
    </source>
</evidence>
<dbReference type="AlphaFoldDB" id="C5E3M4"/>
<dbReference type="InterPro" id="IPR014843">
    <property type="entry name" value="Him1/Fmp52"/>
</dbReference>
<protein>
    <submittedName>
        <fullName evidence="2">KLTH0H14784p</fullName>
    </submittedName>
</protein>
<evidence type="ECO:0000256" key="1">
    <source>
        <dbReference type="SAM" id="MobiDB-lite"/>
    </source>
</evidence>
<dbReference type="eggNOG" id="ENOG502RZQF">
    <property type="taxonomic scope" value="Eukaryota"/>
</dbReference>
<dbReference type="EMBL" id="CU928180">
    <property type="protein sequence ID" value="CAR30635.1"/>
    <property type="molecule type" value="Genomic_DNA"/>
</dbReference>
<accession>C5E3M4</accession>
<keyword evidence="3" id="KW-1185">Reference proteome</keyword>